<protein>
    <submittedName>
        <fullName evidence="2">Glycosyltransferase family 2 protein</fullName>
    </submittedName>
</protein>
<feature type="domain" description="Glycosyltransferase 2-like" evidence="1">
    <location>
        <begin position="5"/>
        <end position="126"/>
    </location>
</feature>
<dbReference type="InterPro" id="IPR001173">
    <property type="entry name" value="Glyco_trans_2-like"/>
</dbReference>
<dbReference type="Gene3D" id="3.90.550.10">
    <property type="entry name" value="Spore Coat Polysaccharide Biosynthesis Protein SpsA, Chain A"/>
    <property type="match status" value="1"/>
</dbReference>
<organism evidence="2 3">
    <name type="scientific">Flavobacterium cheonanense</name>
    <dbReference type="NCBI Taxonomy" id="706183"/>
    <lineage>
        <taxon>Bacteria</taxon>
        <taxon>Pseudomonadati</taxon>
        <taxon>Bacteroidota</taxon>
        <taxon>Flavobacteriia</taxon>
        <taxon>Flavobacteriales</taxon>
        <taxon>Flavobacteriaceae</taxon>
        <taxon>Flavobacterium</taxon>
    </lineage>
</organism>
<dbReference type="EMBL" id="BAABCT010000003">
    <property type="protein sequence ID" value="GAA4070404.1"/>
    <property type="molecule type" value="Genomic_DNA"/>
</dbReference>
<dbReference type="PANTHER" id="PTHR22916:SF67">
    <property type="entry name" value="COLANIC ACID BIOSYNTHESIS GLYCOSYL TRANSFERASE WCAE-RELATED"/>
    <property type="match status" value="1"/>
</dbReference>
<dbReference type="SUPFAM" id="SSF53448">
    <property type="entry name" value="Nucleotide-diphospho-sugar transferases"/>
    <property type="match status" value="1"/>
</dbReference>
<dbReference type="PANTHER" id="PTHR22916">
    <property type="entry name" value="GLYCOSYLTRANSFERASE"/>
    <property type="match status" value="1"/>
</dbReference>
<dbReference type="Pfam" id="PF00535">
    <property type="entry name" value="Glycos_transf_2"/>
    <property type="match status" value="1"/>
</dbReference>
<gene>
    <name evidence="2" type="ORF">GCM10022389_14450</name>
</gene>
<dbReference type="CDD" id="cd06433">
    <property type="entry name" value="GT_2_WfgS_like"/>
    <property type="match status" value="1"/>
</dbReference>
<proteinExistence type="predicted"/>
<evidence type="ECO:0000313" key="2">
    <source>
        <dbReference type="EMBL" id="GAA4070404.1"/>
    </source>
</evidence>
<reference evidence="3" key="1">
    <citation type="journal article" date="2019" name="Int. J. Syst. Evol. Microbiol.">
        <title>The Global Catalogue of Microorganisms (GCM) 10K type strain sequencing project: providing services to taxonomists for standard genome sequencing and annotation.</title>
        <authorList>
            <consortium name="The Broad Institute Genomics Platform"/>
            <consortium name="The Broad Institute Genome Sequencing Center for Infectious Disease"/>
            <person name="Wu L."/>
            <person name="Ma J."/>
        </authorList>
    </citation>
    <scope>NUCLEOTIDE SEQUENCE [LARGE SCALE GENOMIC DNA]</scope>
    <source>
        <strain evidence="3">JCM 17069</strain>
    </source>
</reference>
<dbReference type="Proteomes" id="UP001500367">
    <property type="component" value="Unassembled WGS sequence"/>
</dbReference>
<name>A0ABP7VMF8_9FLAO</name>
<accession>A0ABP7VMF8</accession>
<keyword evidence="3" id="KW-1185">Reference proteome</keyword>
<sequence>MTKISIITINYNDLVGLEKTFNSVVGQSNTDFEYIVIDGGSTDGSKEFLEQNSDKLAYWISEKDSGVYNAMNKGIKAAKGDYIMFLNSRDFLIDTTIIDKVGKDLDGSTAIYYGNLIYSLNGVNTQLWSPPDTLSFTYFLSDSLPHPSSFIKRELFDTHFYYSEHFKIVSDWEFFIYCICKMNASYKHLDYVISNFDNSGMSSVKENLIKIDTEKQQVFEKHFPLFLEDIKVLKDGNSQRFKQYQAIKSNKFKFTLLKGLMSLLLLFQPKVKMKRYITKI</sequence>
<comment type="caution">
    <text evidence="2">The sequence shown here is derived from an EMBL/GenBank/DDBJ whole genome shotgun (WGS) entry which is preliminary data.</text>
</comment>
<evidence type="ECO:0000259" key="1">
    <source>
        <dbReference type="Pfam" id="PF00535"/>
    </source>
</evidence>
<dbReference type="InterPro" id="IPR029044">
    <property type="entry name" value="Nucleotide-diphossugar_trans"/>
</dbReference>
<evidence type="ECO:0000313" key="3">
    <source>
        <dbReference type="Proteomes" id="UP001500367"/>
    </source>
</evidence>
<dbReference type="RefSeq" id="WP_344816072.1">
    <property type="nucleotide sequence ID" value="NZ_BAABCT010000003.1"/>
</dbReference>